<keyword evidence="4" id="KW-0378">Hydrolase</keyword>
<protein>
    <submittedName>
        <fullName evidence="11">M4 family metallopeptidase</fullName>
    </submittedName>
</protein>
<dbReference type="PANTHER" id="PTHR33794">
    <property type="entry name" value="BACILLOLYSIN"/>
    <property type="match status" value="1"/>
</dbReference>
<dbReference type="Gene3D" id="1.10.390.10">
    <property type="entry name" value="Neutral Protease Domain 2"/>
    <property type="match status" value="1"/>
</dbReference>
<keyword evidence="5" id="KW-0862">Zinc</keyword>
<evidence type="ECO:0000313" key="12">
    <source>
        <dbReference type="Proteomes" id="UP001370348"/>
    </source>
</evidence>
<accession>A0ABZ2MC19</accession>
<dbReference type="Gene3D" id="3.10.170.10">
    <property type="match status" value="1"/>
</dbReference>
<dbReference type="InterPro" id="IPR027268">
    <property type="entry name" value="Peptidase_M4/M1_CTD_sf"/>
</dbReference>
<evidence type="ECO:0000256" key="2">
    <source>
        <dbReference type="ARBA" id="ARBA00022723"/>
    </source>
</evidence>
<evidence type="ECO:0000256" key="5">
    <source>
        <dbReference type="ARBA" id="ARBA00022833"/>
    </source>
</evidence>
<proteinExistence type="predicted"/>
<evidence type="ECO:0000259" key="9">
    <source>
        <dbReference type="Pfam" id="PF02868"/>
    </source>
</evidence>
<feature type="domain" description="FTP" evidence="10">
    <location>
        <begin position="101"/>
        <end position="148"/>
    </location>
</feature>
<feature type="chain" id="PRO_5047550593" evidence="7">
    <location>
        <begin position="27"/>
        <end position="627"/>
    </location>
</feature>
<dbReference type="Pfam" id="PF01447">
    <property type="entry name" value="Peptidase_M4"/>
    <property type="match status" value="1"/>
</dbReference>
<dbReference type="InterPro" id="IPR011096">
    <property type="entry name" value="FTP_domain"/>
</dbReference>
<keyword evidence="12" id="KW-1185">Reference proteome</keyword>
<keyword evidence="3 7" id="KW-0732">Signal</keyword>
<keyword evidence="6" id="KW-0482">Metalloprotease</keyword>
<sequence>MSVRTLRIWMVTAFAGSVLTACIGIAGCGTKGSSEEQGSALRAGTGTDWILDVHPVFQTVRFAVPKSEGVTLPSERTPADAVLALLDQYKDVFGMKDPKSEWRLTSTKPGDRGFTHLRFQQTSRGVPVFGSDWTAAIDPSGKLTSMSGVYVPGTDAADIQPTKSADALAAAVRADVQKRIPGLGAADIDTKVNAQLLIYAAEGIAPALAMEVASTARNGAEVDIDHYLVDARTAAILLRAPALMSEYAQGYGASHYPPYNASSSKVSFPVSKGNGAWKLDATTKSANVRIVTDVKDKDIVSGKDATLEASKVPVDWVDDTTPKGAAVDSQAHFAAVVDAYKDLYGRNSYDDKGAEIRASINDNVAGSVNAFFLPGSTSGGCTGRFGIGDGDKDYYPLGASVDVLAHEFTHGVSQCTWGGSAGSYTAAATNEAMSDILAVFISGRIEGGKPTSVGRNISKGDSRIIRQLDNPKCPTVDDLDTCAPRSRRYEHEEHYASTIVSYAWYLMTFGGAHKTTQQTVACPIGWEASGKLWYDVETKDLSKSPDFKAVANATLAAGKRQKLPLDAIACAWVAVKVITADDAKKDWNVTCAGADDAGASDAGTFGDGGVLVKPGTSLVCPGSSHLN</sequence>
<organism evidence="11 12">
    <name type="scientific">Pendulispora albinea</name>
    <dbReference type="NCBI Taxonomy" id="2741071"/>
    <lineage>
        <taxon>Bacteria</taxon>
        <taxon>Pseudomonadati</taxon>
        <taxon>Myxococcota</taxon>
        <taxon>Myxococcia</taxon>
        <taxon>Myxococcales</taxon>
        <taxon>Sorangiineae</taxon>
        <taxon>Pendulisporaceae</taxon>
        <taxon>Pendulispora</taxon>
    </lineage>
</organism>
<keyword evidence="1" id="KW-0645">Protease</keyword>
<name>A0ABZ2MC19_9BACT</name>
<evidence type="ECO:0000256" key="7">
    <source>
        <dbReference type="SAM" id="SignalP"/>
    </source>
</evidence>
<evidence type="ECO:0000256" key="3">
    <source>
        <dbReference type="ARBA" id="ARBA00022729"/>
    </source>
</evidence>
<dbReference type="InterPro" id="IPR050728">
    <property type="entry name" value="Zinc_Metalloprotease_M4"/>
</dbReference>
<dbReference type="InterPro" id="IPR001570">
    <property type="entry name" value="Peptidase_M4_C_domain"/>
</dbReference>
<dbReference type="PROSITE" id="PS51257">
    <property type="entry name" value="PROKAR_LIPOPROTEIN"/>
    <property type="match status" value="1"/>
</dbReference>
<dbReference type="Pfam" id="PF07504">
    <property type="entry name" value="FTP"/>
    <property type="match status" value="1"/>
</dbReference>
<dbReference type="PANTHER" id="PTHR33794:SF1">
    <property type="entry name" value="BACILLOLYSIN"/>
    <property type="match status" value="1"/>
</dbReference>
<dbReference type="SUPFAM" id="SSF55486">
    <property type="entry name" value="Metalloproteases ('zincins'), catalytic domain"/>
    <property type="match status" value="1"/>
</dbReference>
<evidence type="ECO:0000256" key="1">
    <source>
        <dbReference type="ARBA" id="ARBA00022670"/>
    </source>
</evidence>
<evidence type="ECO:0000259" key="8">
    <source>
        <dbReference type="Pfam" id="PF01447"/>
    </source>
</evidence>
<dbReference type="Proteomes" id="UP001370348">
    <property type="component" value="Chromosome"/>
</dbReference>
<evidence type="ECO:0000256" key="6">
    <source>
        <dbReference type="ARBA" id="ARBA00023049"/>
    </source>
</evidence>
<dbReference type="Pfam" id="PF02868">
    <property type="entry name" value="Peptidase_M4_C"/>
    <property type="match status" value="1"/>
</dbReference>
<evidence type="ECO:0000313" key="11">
    <source>
        <dbReference type="EMBL" id="WXB20069.1"/>
    </source>
</evidence>
<gene>
    <name evidence="11" type="ORF">LZC94_22945</name>
</gene>
<keyword evidence="2" id="KW-0479">Metal-binding</keyword>
<feature type="domain" description="Peptidase M4 C-terminal" evidence="9">
    <location>
        <begin position="428"/>
        <end position="577"/>
    </location>
</feature>
<dbReference type="InterPro" id="IPR013856">
    <property type="entry name" value="Peptidase_M4_domain"/>
</dbReference>
<reference evidence="11 12" key="1">
    <citation type="submission" date="2021-12" db="EMBL/GenBank/DDBJ databases">
        <title>Discovery of the Pendulisporaceae a myxobacterial family with distinct sporulation behavior and unique specialized metabolism.</title>
        <authorList>
            <person name="Garcia R."/>
            <person name="Popoff A."/>
            <person name="Bader C.D."/>
            <person name="Loehr J."/>
            <person name="Walesch S."/>
            <person name="Walt C."/>
            <person name="Boldt J."/>
            <person name="Bunk B."/>
            <person name="Haeckl F.J.F.P.J."/>
            <person name="Gunesch A.P."/>
            <person name="Birkelbach J."/>
            <person name="Nuebel U."/>
            <person name="Pietschmann T."/>
            <person name="Bach T."/>
            <person name="Mueller R."/>
        </authorList>
    </citation>
    <scope>NUCLEOTIDE SEQUENCE [LARGE SCALE GENOMIC DNA]</scope>
    <source>
        <strain evidence="11 12">MSr11954</strain>
    </source>
</reference>
<evidence type="ECO:0000256" key="4">
    <source>
        <dbReference type="ARBA" id="ARBA00022801"/>
    </source>
</evidence>
<feature type="signal peptide" evidence="7">
    <location>
        <begin position="1"/>
        <end position="26"/>
    </location>
</feature>
<dbReference type="EMBL" id="CP089984">
    <property type="protein sequence ID" value="WXB20069.1"/>
    <property type="molecule type" value="Genomic_DNA"/>
</dbReference>
<dbReference type="RefSeq" id="WP_394829669.1">
    <property type="nucleotide sequence ID" value="NZ_CP089984.1"/>
</dbReference>
<dbReference type="Gene3D" id="3.10.450.490">
    <property type="match status" value="1"/>
</dbReference>
<evidence type="ECO:0000259" key="10">
    <source>
        <dbReference type="Pfam" id="PF07504"/>
    </source>
</evidence>
<feature type="domain" description="Peptidase M4" evidence="8">
    <location>
        <begin position="263"/>
        <end position="413"/>
    </location>
</feature>